<sequence length="125" mass="13080">MGPPGSGQCSKIANQIAVAGAVVGLGESLAFADAAGLDARQFLGTFSKGAAGSRSRDFVLEAPCGTSSRTSAWRWRSGTAKRRSMCTVLWPIEGTNFTSAGILCSWKATSMINALEEALGHIYIH</sequence>
<feature type="domain" description="3-hydroxyisobutyrate dehydrogenase-like NAD-binding" evidence="1">
    <location>
        <begin position="5"/>
        <end position="55"/>
    </location>
</feature>
<gene>
    <name evidence="2" type="ORF">QYE76_032201</name>
</gene>
<dbReference type="Gene3D" id="1.10.1040.10">
    <property type="entry name" value="N-(1-d-carboxylethyl)-l-norvaline Dehydrogenase, domain 2"/>
    <property type="match status" value="1"/>
</dbReference>
<dbReference type="InterPro" id="IPR008927">
    <property type="entry name" value="6-PGluconate_DH-like_C_sf"/>
</dbReference>
<name>A0AAD8QT48_LOLMU</name>
<dbReference type="EMBL" id="JAUUTY010000007">
    <property type="protein sequence ID" value="KAK1608528.1"/>
    <property type="molecule type" value="Genomic_DNA"/>
</dbReference>
<dbReference type="Pfam" id="PF14833">
    <property type="entry name" value="NAD_binding_11"/>
    <property type="match status" value="1"/>
</dbReference>
<dbReference type="InterPro" id="IPR013328">
    <property type="entry name" value="6PGD_dom2"/>
</dbReference>
<dbReference type="AlphaFoldDB" id="A0AAD8QT48"/>
<reference evidence="2" key="1">
    <citation type="submission" date="2023-07" db="EMBL/GenBank/DDBJ databases">
        <title>A chromosome-level genome assembly of Lolium multiflorum.</title>
        <authorList>
            <person name="Chen Y."/>
            <person name="Copetti D."/>
            <person name="Kolliker R."/>
            <person name="Studer B."/>
        </authorList>
    </citation>
    <scope>NUCLEOTIDE SEQUENCE</scope>
    <source>
        <strain evidence="2">02402/16</strain>
        <tissue evidence="2">Leaf</tissue>
    </source>
</reference>
<organism evidence="2 3">
    <name type="scientific">Lolium multiflorum</name>
    <name type="common">Italian ryegrass</name>
    <name type="synonym">Lolium perenne subsp. multiflorum</name>
    <dbReference type="NCBI Taxonomy" id="4521"/>
    <lineage>
        <taxon>Eukaryota</taxon>
        <taxon>Viridiplantae</taxon>
        <taxon>Streptophyta</taxon>
        <taxon>Embryophyta</taxon>
        <taxon>Tracheophyta</taxon>
        <taxon>Spermatophyta</taxon>
        <taxon>Magnoliopsida</taxon>
        <taxon>Liliopsida</taxon>
        <taxon>Poales</taxon>
        <taxon>Poaceae</taxon>
        <taxon>BOP clade</taxon>
        <taxon>Pooideae</taxon>
        <taxon>Poodae</taxon>
        <taxon>Poeae</taxon>
        <taxon>Poeae Chloroplast Group 2 (Poeae type)</taxon>
        <taxon>Loliodinae</taxon>
        <taxon>Loliinae</taxon>
        <taxon>Lolium</taxon>
    </lineage>
</organism>
<dbReference type="PANTHER" id="PTHR43060">
    <property type="entry name" value="3-HYDROXYISOBUTYRATE DEHYDROGENASE-LIKE 1, MITOCHONDRIAL-RELATED"/>
    <property type="match status" value="1"/>
</dbReference>
<accession>A0AAD8QT48</accession>
<comment type="caution">
    <text evidence="2">The sequence shown here is derived from an EMBL/GenBank/DDBJ whole genome shotgun (WGS) entry which is preliminary data.</text>
</comment>
<dbReference type="Proteomes" id="UP001231189">
    <property type="component" value="Unassembled WGS sequence"/>
</dbReference>
<evidence type="ECO:0000259" key="1">
    <source>
        <dbReference type="Pfam" id="PF14833"/>
    </source>
</evidence>
<protein>
    <recommendedName>
        <fullName evidence="1">3-hydroxyisobutyrate dehydrogenase-like NAD-binding domain-containing protein</fullName>
    </recommendedName>
</protein>
<keyword evidence="3" id="KW-1185">Reference proteome</keyword>
<dbReference type="SUPFAM" id="SSF48179">
    <property type="entry name" value="6-phosphogluconate dehydrogenase C-terminal domain-like"/>
    <property type="match status" value="1"/>
</dbReference>
<proteinExistence type="predicted"/>
<dbReference type="GO" id="GO:0051287">
    <property type="term" value="F:NAD binding"/>
    <property type="evidence" value="ECO:0007669"/>
    <property type="project" value="InterPro"/>
</dbReference>
<evidence type="ECO:0000313" key="3">
    <source>
        <dbReference type="Proteomes" id="UP001231189"/>
    </source>
</evidence>
<evidence type="ECO:0000313" key="2">
    <source>
        <dbReference type="EMBL" id="KAK1608528.1"/>
    </source>
</evidence>
<dbReference type="PANTHER" id="PTHR43060:SF13">
    <property type="entry name" value="3-HYDROXYISOBUTYRATE DEHYDROGENASE-LIKE 2, MITOCHONDRIAL-RELATED"/>
    <property type="match status" value="1"/>
</dbReference>
<dbReference type="InterPro" id="IPR029154">
    <property type="entry name" value="HIBADH-like_NADP-bd"/>
</dbReference>